<protein>
    <recommendedName>
        <fullName evidence="3">Exportin-1 C-terminal domain-containing protein</fullName>
    </recommendedName>
</protein>
<evidence type="ECO:0008006" key="3">
    <source>
        <dbReference type="Google" id="ProtNLM"/>
    </source>
</evidence>
<keyword evidence="2" id="KW-1185">Reference proteome</keyword>
<name>A0A016W7N9_9BILA</name>
<reference evidence="2" key="1">
    <citation type="journal article" date="2015" name="Nat. Genet.">
        <title>The genome and transcriptome of the zoonotic hookworm Ancylostoma ceylanicum identify infection-specific gene families.</title>
        <authorList>
            <person name="Schwarz E.M."/>
            <person name="Hu Y."/>
            <person name="Antoshechkin I."/>
            <person name="Miller M.M."/>
            <person name="Sternberg P.W."/>
            <person name="Aroian R.V."/>
        </authorList>
    </citation>
    <scope>NUCLEOTIDE SEQUENCE</scope>
    <source>
        <strain evidence="2">HY135</strain>
    </source>
</reference>
<dbReference type="EMBL" id="JARK01000679">
    <property type="protein sequence ID" value="EYC35322.1"/>
    <property type="molecule type" value="Genomic_DNA"/>
</dbReference>
<evidence type="ECO:0000313" key="1">
    <source>
        <dbReference type="EMBL" id="EYC35322.1"/>
    </source>
</evidence>
<proteinExistence type="predicted"/>
<accession>A0A016W7N9</accession>
<dbReference type="Proteomes" id="UP000024635">
    <property type="component" value="Unassembled WGS sequence"/>
</dbReference>
<sequence length="118" mass="13343">MPASIRKEVMPFVAFVLDATLKLLQSMREPSYRYALGDALHAFLSFFETISNSEAAAHYGEKLLSLCLRFFSTHTETAREVFNDRSDTLDSLLQKISPNNPNIKMLQDILKEMGIDVA</sequence>
<dbReference type="AlphaFoldDB" id="A0A016W7N9"/>
<organism evidence="1 2">
    <name type="scientific">Ancylostoma ceylanicum</name>
    <dbReference type="NCBI Taxonomy" id="53326"/>
    <lineage>
        <taxon>Eukaryota</taxon>
        <taxon>Metazoa</taxon>
        <taxon>Ecdysozoa</taxon>
        <taxon>Nematoda</taxon>
        <taxon>Chromadorea</taxon>
        <taxon>Rhabditida</taxon>
        <taxon>Rhabditina</taxon>
        <taxon>Rhabditomorpha</taxon>
        <taxon>Strongyloidea</taxon>
        <taxon>Ancylostomatidae</taxon>
        <taxon>Ancylostomatinae</taxon>
        <taxon>Ancylostoma</taxon>
    </lineage>
</organism>
<evidence type="ECO:0000313" key="2">
    <source>
        <dbReference type="Proteomes" id="UP000024635"/>
    </source>
</evidence>
<gene>
    <name evidence="1" type="primary">Acey_s1079.g3560</name>
    <name evidence="1" type="ORF">Y032_1079g3560</name>
</gene>
<dbReference type="OrthoDB" id="5791815at2759"/>
<comment type="caution">
    <text evidence="1">The sequence shown here is derived from an EMBL/GenBank/DDBJ whole genome shotgun (WGS) entry which is preliminary data.</text>
</comment>